<dbReference type="EMBL" id="UAQE01000008">
    <property type="protein sequence ID" value="SPU40677.1"/>
    <property type="molecule type" value="Genomic_DNA"/>
</dbReference>
<dbReference type="AlphaFoldDB" id="A0A2X1A946"/>
<gene>
    <name evidence="1" type="ORF">NCTC7582_05221</name>
</gene>
<dbReference type="Proteomes" id="UP000251431">
    <property type="component" value="Unassembled WGS sequence"/>
</dbReference>
<reference evidence="1 2" key="1">
    <citation type="submission" date="2018-06" db="EMBL/GenBank/DDBJ databases">
        <authorList>
            <consortium name="Pathogen Informatics"/>
            <person name="Doyle S."/>
        </authorList>
    </citation>
    <scope>NUCLEOTIDE SEQUENCE [LARGE SCALE GENOMIC DNA]</scope>
    <source>
        <strain evidence="1 2">NCTC7582</strain>
    </source>
</reference>
<evidence type="ECO:0000313" key="1">
    <source>
        <dbReference type="EMBL" id="SPU40677.1"/>
    </source>
</evidence>
<proteinExistence type="predicted"/>
<name>A0A2X1A946_9BACI</name>
<accession>A0A2X1A946</accession>
<evidence type="ECO:0000313" key="2">
    <source>
        <dbReference type="Proteomes" id="UP000251431"/>
    </source>
</evidence>
<sequence length="58" mass="6835">MRVQEVILENNIKRYILLDQEGIPVLVAMKYIKYLDKTGKSSNTQKSYCYSLKHFLPI</sequence>
<organism evidence="1 2">
    <name type="scientific">Lysinibacillus capsici</name>
    <dbReference type="NCBI Taxonomy" id="2115968"/>
    <lineage>
        <taxon>Bacteria</taxon>
        <taxon>Bacillati</taxon>
        <taxon>Bacillota</taxon>
        <taxon>Bacilli</taxon>
        <taxon>Bacillales</taxon>
        <taxon>Bacillaceae</taxon>
        <taxon>Lysinibacillus</taxon>
    </lineage>
</organism>
<protein>
    <submittedName>
        <fullName evidence="1">Tn554-related, transposase A</fullName>
    </submittedName>
</protein>